<keyword evidence="3" id="KW-0560">Oxidoreductase</keyword>
<dbReference type="InterPro" id="IPR047109">
    <property type="entry name" value="CAD-like"/>
</dbReference>
<keyword evidence="1" id="KW-0479">Metal-binding</keyword>
<dbReference type="OrthoDB" id="1879366at2759"/>
<evidence type="ECO:0000313" key="6">
    <source>
        <dbReference type="Proteomes" id="UP000807716"/>
    </source>
</evidence>
<dbReference type="SUPFAM" id="SSF50129">
    <property type="entry name" value="GroES-like"/>
    <property type="match status" value="1"/>
</dbReference>
<evidence type="ECO:0000256" key="2">
    <source>
        <dbReference type="ARBA" id="ARBA00022833"/>
    </source>
</evidence>
<dbReference type="InterPro" id="IPR002328">
    <property type="entry name" value="ADH_Zn_CS"/>
</dbReference>
<comment type="caution">
    <text evidence="5">The sequence shown here is derived from an EMBL/GenBank/DDBJ whole genome shotgun (WGS) entry which is preliminary data.</text>
</comment>
<dbReference type="Proteomes" id="UP000807716">
    <property type="component" value="Unassembled WGS sequence"/>
</dbReference>
<evidence type="ECO:0000313" key="5">
    <source>
        <dbReference type="EMBL" id="KAG0249468.1"/>
    </source>
</evidence>
<evidence type="ECO:0000256" key="3">
    <source>
        <dbReference type="ARBA" id="ARBA00023002"/>
    </source>
</evidence>
<protein>
    <recommendedName>
        <fullName evidence="4">Alcohol dehydrogenase-like N-terminal domain-containing protein</fullName>
    </recommendedName>
</protein>
<dbReference type="InterPro" id="IPR013154">
    <property type="entry name" value="ADH-like_N"/>
</dbReference>
<dbReference type="Gene3D" id="3.90.180.10">
    <property type="entry name" value="Medium-chain alcohol dehydrogenases, catalytic domain"/>
    <property type="match status" value="1"/>
</dbReference>
<dbReference type="PANTHER" id="PTHR42683">
    <property type="entry name" value="ALDEHYDE REDUCTASE"/>
    <property type="match status" value="1"/>
</dbReference>
<reference evidence="5" key="1">
    <citation type="journal article" date="2020" name="Fungal Divers.">
        <title>Resolving the Mortierellaceae phylogeny through synthesis of multi-gene phylogenetics and phylogenomics.</title>
        <authorList>
            <person name="Vandepol N."/>
            <person name="Liber J."/>
            <person name="Desiro A."/>
            <person name="Na H."/>
            <person name="Kennedy M."/>
            <person name="Barry K."/>
            <person name="Grigoriev I.V."/>
            <person name="Miller A.N."/>
            <person name="O'Donnell K."/>
            <person name="Stajich J.E."/>
            <person name="Bonito G."/>
        </authorList>
    </citation>
    <scope>NUCLEOTIDE SEQUENCE</scope>
    <source>
        <strain evidence="5">BC1065</strain>
    </source>
</reference>
<feature type="domain" description="Alcohol dehydrogenase-like N-terminal" evidence="4">
    <location>
        <begin position="31"/>
        <end position="145"/>
    </location>
</feature>
<keyword evidence="6" id="KW-1185">Reference proteome</keyword>
<keyword evidence="2" id="KW-0862">Zinc</keyword>
<dbReference type="GO" id="GO:0008270">
    <property type="term" value="F:zinc ion binding"/>
    <property type="evidence" value="ECO:0007669"/>
    <property type="project" value="InterPro"/>
</dbReference>
<evidence type="ECO:0000259" key="4">
    <source>
        <dbReference type="Pfam" id="PF08240"/>
    </source>
</evidence>
<accession>A0A9P6PPI2</accession>
<feature type="non-terminal residue" evidence="5">
    <location>
        <position position="145"/>
    </location>
</feature>
<gene>
    <name evidence="5" type="ORF">DFQ27_009975</name>
</gene>
<name>A0A9P6PPI2_9FUNG</name>
<dbReference type="AlphaFoldDB" id="A0A9P6PPI2"/>
<proteinExistence type="predicted"/>
<evidence type="ECO:0000256" key="1">
    <source>
        <dbReference type="ARBA" id="ARBA00022723"/>
    </source>
</evidence>
<dbReference type="PROSITE" id="PS00059">
    <property type="entry name" value="ADH_ZINC"/>
    <property type="match status" value="1"/>
</dbReference>
<dbReference type="EMBL" id="JAAAJB010000995">
    <property type="protein sequence ID" value="KAG0249468.1"/>
    <property type="molecule type" value="Genomic_DNA"/>
</dbReference>
<dbReference type="GO" id="GO:0016616">
    <property type="term" value="F:oxidoreductase activity, acting on the CH-OH group of donors, NAD or NADP as acceptor"/>
    <property type="evidence" value="ECO:0007669"/>
    <property type="project" value="InterPro"/>
</dbReference>
<sequence>MADQSVSFNGWASFGTSNLQQWSYHPRPLGASDVEIEISHCGICGSDIHTMTEGWGPLRHGPCITGHEIIGQVVARGDKVSAKLSLGDRVGVGAMVDSCKECEYCKQGLDQQCKKMAFTYNDTFKEDGRPGVTYGGYADRIRVPA</sequence>
<organism evidence="5 6">
    <name type="scientific">Actinomortierella ambigua</name>
    <dbReference type="NCBI Taxonomy" id="1343610"/>
    <lineage>
        <taxon>Eukaryota</taxon>
        <taxon>Fungi</taxon>
        <taxon>Fungi incertae sedis</taxon>
        <taxon>Mucoromycota</taxon>
        <taxon>Mortierellomycotina</taxon>
        <taxon>Mortierellomycetes</taxon>
        <taxon>Mortierellales</taxon>
        <taxon>Mortierellaceae</taxon>
        <taxon>Actinomortierella</taxon>
    </lineage>
</organism>
<dbReference type="Pfam" id="PF08240">
    <property type="entry name" value="ADH_N"/>
    <property type="match status" value="1"/>
</dbReference>
<dbReference type="InterPro" id="IPR011032">
    <property type="entry name" value="GroES-like_sf"/>
</dbReference>